<dbReference type="InterPro" id="IPR045540">
    <property type="entry name" value="YegS/DAGK_C"/>
</dbReference>
<evidence type="ECO:0000256" key="3">
    <source>
        <dbReference type="ARBA" id="ARBA00022516"/>
    </source>
</evidence>
<evidence type="ECO:0000256" key="6">
    <source>
        <dbReference type="ARBA" id="ARBA00022741"/>
    </source>
</evidence>
<feature type="domain" description="DAGKc" evidence="13">
    <location>
        <begin position="1"/>
        <end position="130"/>
    </location>
</feature>
<dbReference type="PANTHER" id="PTHR12358:SF106">
    <property type="entry name" value="LIPID KINASE YEGS"/>
    <property type="match status" value="1"/>
</dbReference>
<dbReference type="InterPro" id="IPR005218">
    <property type="entry name" value="Diacylglycerol/lipid_kinase"/>
</dbReference>
<dbReference type="EMBL" id="DWYC01000053">
    <property type="protein sequence ID" value="HJB57078.1"/>
    <property type="molecule type" value="Genomic_DNA"/>
</dbReference>
<evidence type="ECO:0000256" key="4">
    <source>
        <dbReference type="ARBA" id="ARBA00022679"/>
    </source>
</evidence>
<dbReference type="PROSITE" id="PS50146">
    <property type="entry name" value="DAGK"/>
    <property type="match status" value="1"/>
</dbReference>
<comment type="cofactor">
    <cofactor evidence="1">
        <name>Mg(2+)</name>
        <dbReference type="ChEBI" id="CHEBI:18420"/>
    </cofactor>
</comment>
<dbReference type="AlphaFoldDB" id="A0A9D2MCF0"/>
<evidence type="ECO:0000313" key="14">
    <source>
        <dbReference type="EMBL" id="HJB57078.1"/>
    </source>
</evidence>
<evidence type="ECO:0000256" key="11">
    <source>
        <dbReference type="ARBA" id="ARBA00023209"/>
    </source>
</evidence>
<keyword evidence="5" id="KW-0479">Metal-binding</keyword>
<protein>
    <submittedName>
        <fullName evidence="14">Diacylglycerol kinase family lipid kinase</fullName>
    </submittedName>
</protein>
<reference evidence="14" key="1">
    <citation type="journal article" date="2021" name="PeerJ">
        <title>Extensive microbial diversity within the chicken gut microbiome revealed by metagenomics and culture.</title>
        <authorList>
            <person name="Gilroy R."/>
            <person name="Ravi A."/>
            <person name="Getino M."/>
            <person name="Pursley I."/>
            <person name="Horton D.L."/>
            <person name="Alikhan N.F."/>
            <person name="Baker D."/>
            <person name="Gharbi K."/>
            <person name="Hall N."/>
            <person name="Watson M."/>
            <person name="Adriaenssens E.M."/>
            <person name="Foster-Nyarko E."/>
            <person name="Jarju S."/>
            <person name="Secka A."/>
            <person name="Antonio M."/>
            <person name="Oren A."/>
            <person name="Chaudhuri R.R."/>
            <person name="La Ragione R."/>
            <person name="Hildebrand F."/>
            <person name="Pallen M.J."/>
        </authorList>
    </citation>
    <scope>NUCLEOTIDE SEQUENCE</scope>
    <source>
        <strain evidence="14">CHK189-11263</strain>
    </source>
</reference>
<evidence type="ECO:0000256" key="2">
    <source>
        <dbReference type="ARBA" id="ARBA00005983"/>
    </source>
</evidence>
<evidence type="ECO:0000259" key="13">
    <source>
        <dbReference type="PROSITE" id="PS50146"/>
    </source>
</evidence>
<dbReference type="GO" id="GO:0046872">
    <property type="term" value="F:metal ion binding"/>
    <property type="evidence" value="ECO:0007669"/>
    <property type="project" value="UniProtKB-KW"/>
</dbReference>
<dbReference type="InterPro" id="IPR050187">
    <property type="entry name" value="Lipid_Phosphate_FormReg"/>
</dbReference>
<dbReference type="GO" id="GO:0004143">
    <property type="term" value="F:ATP-dependent diacylglycerol kinase activity"/>
    <property type="evidence" value="ECO:0007669"/>
    <property type="project" value="TreeGrafter"/>
</dbReference>
<evidence type="ECO:0000256" key="9">
    <source>
        <dbReference type="ARBA" id="ARBA00022842"/>
    </source>
</evidence>
<keyword evidence="3" id="KW-0444">Lipid biosynthesis</keyword>
<dbReference type="InterPro" id="IPR001206">
    <property type="entry name" value="Diacylglycerol_kinase_cat_dom"/>
</dbReference>
<dbReference type="SMART" id="SM00046">
    <property type="entry name" value="DAGKc"/>
    <property type="match status" value="1"/>
</dbReference>
<evidence type="ECO:0000256" key="7">
    <source>
        <dbReference type="ARBA" id="ARBA00022777"/>
    </source>
</evidence>
<evidence type="ECO:0000256" key="5">
    <source>
        <dbReference type="ARBA" id="ARBA00022723"/>
    </source>
</evidence>
<dbReference type="NCBIfam" id="TIGR00147">
    <property type="entry name" value="YegS/Rv2252/BmrU family lipid kinase"/>
    <property type="match status" value="1"/>
</dbReference>
<dbReference type="GO" id="GO:0005886">
    <property type="term" value="C:plasma membrane"/>
    <property type="evidence" value="ECO:0007669"/>
    <property type="project" value="TreeGrafter"/>
</dbReference>
<accession>A0A9D2MCF0</accession>
<evidence type="ECO:0000313" key="15">
    <source>
        <dbReference type="Proteomes" id="UP000824208"/>
    </source>
</evidence>
<dbReference type="Proteomes" id="UP000824208">
    <property type="component" value="Unassembled WGS sequence"/>
</dbReference>
<keyword evidence="11" id="KW-0594">Phospholipid biosynthesis</keyword>
<dbReference type="Pfam" id="PF19279">
    <property type="entry name" value="YegS_C"/>
    <property type="match status" value="1"/>
</dbReference>
<dbReference type="PANTHER" id="PTHR12358">
    <property type="entry name" value="SPHINGOSINE KINASE"/>
    <property type="match status" value="1"/>
</dbReference>
<keyword evidence="9" id="KW-0460">Magnesium</keyword>
<organism evidence="14 15">
    <name type="scientific">Candidatus Flavonifractor intestinipullorum</name>
    <dbReference type="NCBI Taxonomy" id="2838587"/>
    <lineage>
        <taxon>Bacteria</taxon>
        <taxon>Bacillati</taxon>
        <taxon>Bacillota</taxon>
        <taxon>Clostridia</taxon>
        <taxon>Eubacteriales</taxon>
        <taxon>Oscillospiraceae</taxon>
        <taxon>Flavonifractor</taxon>
    </lineage>
</organism>
<evidence type="ECO:0000256" key="10">
    <source>
        <dbReference type="ARBA" id="ARBA00023098"/>
    </source>
</evidence>
<comment type="caution">
    <text evidence="14">The sequence shown here is derived from an EMBL/GenBank/DDBJ whole genome shotgun (WGS) entry which is preliminary data.</text>
</comment>
<dbReference type="Pfam" id="PF00781">
    <property type="entry name" value="DAGK_cat"/>
    <property type="match status" value="1"/>
</dbReference>
<keyword evidence="12" id="KW-1208">Phospholipid metabolism</keyword>
<keyword evidence="10" id="KW-0443">Lipid metabolism</keyword>
<gene>
    <name evidence="14" type="ORF">H9714_05965</name>
</gene>
<dbReference type="SUPFAM" id="SSF111331">
    <property type="entry name" value="NAD kinase/diacylglycerol kinase-like"/>
    <property type="match status" value="1"/>
</dbReference>
<dbReference type="Gene3D" id="3.40.50.10330">
    <property type="entry name" value="Probable inorganic polyphosphate/atp-NAD kinase, domain 1"/>
    <property type="match status" value="1"/>
</dbReference>
<keyword evidence="7 14" id="KW-0418">Kinase</keyword>
<reference evidence="14" key="2">
    <citation type="submission" date="2021-04" db="EMBL/GenBank/DDBJ databases">
        <authorList>
            <person name="Gilroy R."/>
        </authorList>
    </citation>
    <scope>NUCLEOTIDE SEQUENCE</scope>
    <source>
        <strain evidence="14">CHK189-11263</strain>
    </source>
</reference>
<sequence>MKKLLYIYNPHAGKGMANKWLGQALDCFTRAGWLVTAYPTQGRDDARRIAAEVGGTFDRVVCCGGDGTLHETVSGLMELPERPPVGYLPTGTTNDFARNLHLPRSVGAKMETAAAGVPRAVDLGRFNGAPFLYVAAFGAFTDVSYDTPQSFKNVFGHLAYVLEGATRLASLPRYRLRVEHDGGVEEGEFLYGMVSNTVSVGGFRSVDAKAVKLDDGMFETVLIRFPQNAAQLQSILAALVQMSPTPGGAVTVFQTTHLTFQCAQEMAWTLDGEFGGAPREARIEVLPRAVEIVHGK</sequence>
<comment type="similarity">
    <text evidence="2">Belongs to the diacylglycerol/lipid kinase family.</text>
</comment>
<evidence type="ECO:0000256" key="12">
    <source>
        <dbReference type="ARBA" id="ARBA00023264"/>
    </source>
</evidence>
<keyword evidence="8" id="KW-0067">ATP-binding</keyword>
<dbReference type="InterPro" id="IPR016064">
    <property type="entry name" value="NAD/diacylglycerol_kinase_sf"/>
</dbReference>
<keyword evidence="6" id="KW-0547">Nucleotide-binding</keyword>
<dbReference type="InterPro" id="IPR017438">
    <property type="entry name" value="ATP-NAD_kinase_N"/>
</dbReference>
<evidence type="ECO:0000256" key="8">
    <source>
        <dbReference type="ARBA" id="ARBA00022840"/>
    </source>
</evidence>
<keyword evidence="4" id="KW-0808">Transferase</keyword>
<dbReference type="GO" id="GO:0005524">
    <property type="term" value="F:ATP binding"/>
    <property type="evidence" value="ECO:0007669"/>
    <property type="project" value="UniProtKB-KW"/>
</dbReference>
<name>A0A9D2MCF0_9FIRM</name>
<dbReference type="GO" id="GO:0008654">
    <property type="term" value="P:phospholipid biosynthetic process"/>
    <property type="evidence" value="ECO:0007669"/>
    <property type="project" value="UniProtKB-KW"/>
</dbReference>
<proteinExistence type="inferred from homology"/>
<dbReference type="Gene3D" id="2.60.200.40">
    <property type="match status" value="1"/>
</dbReference>
<evidence type="ECO:0000256" key="1">
    <source>
        <dbReference type="ARBA" id="ARBA00001946"/>
    </source>
</evidence>